<dbReference type="OrthoDB" id="496981at2759"/>
<protein>
    <submittedName>
        <fullName evidence="2">Phosphoglycerate mutase-like protein</fullName>
    </submittedName>
</protein>
<reference evidence="2 3" key="1">
    <citation type="submission" date="2016-05" db="EMBL/GenBank/DDBJ databases">
        <title>A degradative enzymes factory behind the ericoid mycorrhizal symbiosis.</title>
        <authorList>
            <consortium name="DOE Joint Genome Institute"/>
            <person name="Martino E."/>
            <person name="Morin E."/>
            <person name="Grelet G."/>
            <person name="Kuo A."/>
            <person name="Kohler A."/>
            <person name="Daghino S."/>
            <person name="Barry K."/>
            <person name="Choi C."/>
            <person name="Cichocki N."/>
            <person name="Clum A."/>
            <person name="Copeland A."/>
            <person name="Hainaut M."/>
            <person name="Haridas S."/>
            <person name="Labutti K."/>
            <person name="Lindquist E."/>
            <person name="Lipzen A."/>
            <person name="Khouja H.-R."/>
            <person name="Murat C."/>
            <person name="Ohm R."/>
            <person name="Olson A."/>
            <person name="Spatafora J."/>
            <person name="Veneault-Fourrey C."/>
            <person name="Henrissat B."/>
            <person name="Grigoriev I."/>
            <person name="Martin F."/>
            <person name="Perotto S."/>
        </authorList>
    </citation>
    <scope>NUCLEOTIDE SEQUENCE [LARGE SCALE GENOMIC DNA]</scope>
    <source>
        <strain evidence="2 3">UAMH 7357</strain>
    </source>
</reference>
<dbReference type="Gene3D" id="3.40.50.1240">
    <property type="entry name" value="Phosphoglycerate mutase-like"/>
    <property type="match status" value="1"/>
</dbReference>
<dbReference type="GO" id="GO:0016791">
    <property type="term" value="F:phosphatase activity"/>
    <property type="evidence" value="ECO:0007669"/>
    <property type="project" value="TreeGrafter"/>
</dbReference>
<dbReference type="PANTHER" id="PTHR48100">
    <property type="entry name" value="BROAD-SPECIFICITY PHOSPHATASE YOR283W-RELATED"/>
    <property type="match status" value="1"/>
</dbReference>
<sequence length="237" mass="26842">MAPTVILIRHAQALHTQDYHLHDPILTDLGFGQQCDELAKYLQEELPIAQNIDLVVISPMRRTLQTAHQGLGWLMERGVPVILRAEWQENSDMPCDTGTEISAMEREWPQFDWSTVDPEYPAKTGIYAFSKEGLTQRGIAARKWLRDRPEKLIAVVSHSGFLRVGVSYRHYENADFRIFEFSEGDDEIGGKLIEWGLTEKKGGGLGKSWKGHFPMTTGDYPEETVKDRGEAVSENPS</sequence>
<name>A0A2J6QFS5_9HELO</name>
<dbReference type="AlphaFoldDB" id="A0A2J6QFS5"/>
<dbReference type="CDD" id="cd07067">
    <property type="entry name" value="HP_PGM_like"/>
    <property type="match status" value="1"/>
</dbReference>
<evidence type="ECO:0000313" key="2">
    <source>
        <dbReference type="EMBL" id="PMD25106.1"/>
    </source>
</evidence>
<evidence type="ECO:0000256" key="1">
    <source>
        <dbReference type="SAM" id="MobiDB-lite"/>
    </source>
</evidence>
<gene>
    <name evidence="2" type="ORF">NA56DRAFT_668934</name>
</gene>
<dbReference type="SMART" id="SM00855">
    <property type="entry name" value="PGAM"/>
    <property type="match status" value="1"/>
</dbReference>
<proteinExistence type="predicted"/>
<dbReference type="Pfam" id="PF00300">
    <property type="entry name" value="His_Phos_1"/>
    <property type="match status" value="1"/>
</dbReference>
<evidence type="ECO:0000313" key="3">
    <source>
        <dbReference type="Proteomes" id="UP000235672"/>
    </source>
</evidence>
<dbReference type="PANTHER" id="PTHR48100:SF24">
    <property type="entry name" value="PHOSPHOGLYCERATE MUTASE"/>
    <property type="match status" value="1"/>
</dbReference>
<accession>A0A2J6QFS5</accession>
<dbReference type="Proteomes" id="UP000235672">
    <property type="component" value="Unassembled WGS sequence"/>
</dbReference>
<dbReference type="InterPro" id="IPR050275">
    <property type="entry name" value="PGM_Phosphatase"/>
</dbReference>
<dbReference type="EMBL" id="KZ613471">
    <property type="protein sequence ID" value="PMD25106.1"/>
    <property type="molecule type" value="Genomic_DNA"/>
</dbReference>
<organism evidence="2 3">
    <name type="scientific">Hyaloscypha hepaticicola</name>
    <dbReference type="NCBI Taxonomy" id="2082293"/>
    <lineage>
        <taxon>Eukaryota</taxon>
        <taxon>Fungi</taxon>
        <taxon>Dikarya</taxon>
        <taxon>Ascomycota</taxon>
        <taxon>Pezizomycotina</taxon>
        <taxon>Leotiomycetes</taxon>
        <taxon>Helotiales</taxon>
        <taxon>Hyaloscyphaceae</taxon>
        <taxon>Hyaloscypha</taxon>
    </lineage>
</organism>
<dbReference type="GO" id="GO:0005737">
    <property type="term" value="C:cytoplasm"/>
    <property type="evidence" value="ECO:0007669"/>
    <property type="project" value="TreeGrafter"/>
</dbReference>
<keyword evidence="3" id="KW-1185">Reference proteome</keyword>
<dbReference type="InterPro" id="IPR013078">
    <property type="entry name" value="His_Pase_superF_clade-1"/>
</dbReference>
<feature type="region of interest" description="Disordered" evidence="1">
    <location>
        <begin position="212"/>
        <end position="237"/>
    </location>
</feature>
<dbReference type="SUPFAM" id="SSF53254">
    <property type="entry name" value="Phosphoglycerate mutase-like"/>
    <property type="match status" value="1"/>
</dbReference>
<dbReference type="InterPro" id="IPR029033">
    <property type="entry name" value="His_PPase_superfam"/>
</dbReference>